<keyword evidence="2" id="KW-1185">Reference proteome</keyword>
<dbReference type="Proteomes" id="UP000002255">
    <property type="component" value="Chromosome"/>
</dbReference>
<reference evidence="2" key="1">
    <citation type="submission" date="2009-11" db="EMBL/GenBank/DDBJ databases">
        <title>The complete chromosome of Xylanimonas cellulosilytica DSM 15894.</title>
        <authorList>
            <consortium name="US DOE Joint Genome Institute (JGI-PGF)"/>
            <person name="Lucas S."/>
            <person name="Copeland A."/>
            <person name="Lapidus A."/>
            <person name="Glavina del Rio T."/>
            <person name="Dalin E."/>
            <person name="Tice H."/>
            <person name="Bruce D."/>
            <person name="Goodwin L."/>
            <person name="Pitluck S."/>
            <person name="Kyrpides N."/>
            <person name="Mavromatis K."/>
            <person name="Ivanova N."/>
            <person name="Mikhailova N."/>
            <person name="Foster B."/>
            <person name="Clum A."/>
            <person name="Brettin T."/>
            <person name="Detter J.C."/>
            <person name="Han C."/>
            <person name="Larimer F."/>
            <person name="Land M."/>
            <person name="Hauser L."/>
            <person name="Markowitz V."/>
            <person name="Cheng J.F."/>
            <person name="Hugenholtz P."/>
            <person name="Woyke T."/>
            <person name="Wu D."/>
            <person name="Gehrich-Schroeter G."/>
            <person name="Schneider S."/>
            <person name="Pukall S.R."/>
            <person name="Klenk H.P."/>
            <person name="Eisen J.A."/>
        </authorList>
    </citation>
    <scope>NUCLEOTIDE SEQUENCE [LARGE SCALE GENOMIC DNA]</scope>
    <source>
        <strain evidence="2">DSM 15894 / CECT 5975 / LMG 20990 / XIL07</strain>
    </source>
</reference>
<gene>
    <name evidence="1" type="ordered locus">Xcel_0555</name>
</gene>
<protein>
    <submittedName>
        <fullName evidence="1">Uncharacterized protein</fullName>
    </submittedName>
</protein>
<dbReference type="HOGENOM" id="CLU_2426291_0_0_11"/>
<dbReference type="AlphaFoldDB" id="D1BWL2"/>
<dbReference type="EMBL" id="CP001821">
    <property type="protein sequence ID" value="ACZ29594.1"/>
    <property type="molecule type" value="Genomic_DNA"/>
</dbReference>
<evidence type="ECO:0000313" key="2">
    <source>
        <dbReference type="Proteomes" id="UP000002255"/>
    </source>
</evidence>
<sequence length="91" mass="10000">MSDEFTVLAPARVEALQRYPDNSGPDGDNGIAEQNRAAFVEGARWGARVALLSAAHDSEYENQTDEDEDFLDNADFPVWLSARAEQIGGDR</sequence>
<organism evidence="1 2">
    <name type="scientific">Xylanimonas cellulosilytica (strain DSM 15894 / JCM 12276 / CECT 5975 / KCTC 9989 / LMG 20990 / NBRC 107835 / XIL07)</name>
    <dbReference type="NCBI Taxonomy" id="446471"/>
    <lineage>
        <taxon>Bacteria</taxon>
        <taxon>Bacillati</taxon>
        <taxon>Actinomycetota</taxon>
        <taxon>Actinomycetes</taxon>
        <taxon>Micrococcales</taxon>
        <taxon>Promicromonosporaceae</taxon>
        <taxon>Xylanimonas</taxon>
    </lineage>
</organism>
<dbReference type="STRING" id="446471.Xcel_0555"/>
<reference evidence="1 2" key="2">
    <citation type="journal article" date="2010" name="Stand. Genomic Sci.">
        <title>Complete genome sequence of Xylanimonas cellulosilytica type strain (XIL07).</title>
        <authorList>
            <person name="Foster B."/>
            <person name="Pukall R."/>
            <person name="Abt B."/>
            <person name="Nolan M."/>
            <person name="Glavina Del Rio T."/>
            <person name="Chen F."/>
            <person name="Lucas S."/>
            <person name="Tice H."/>
            <person name="Pitluck S."/>
            <person name="Cheng J.-F."/>
            <person name="Chertkov O."/>
            <person name="Brettin T."/>
            <person name="Han C."/>
            <person name="Detter J.C."/>
            <person name="Bruce D."/>
            <person name="Goodwin L."/>
            <person name="Ivanova N."/>
            <person name="Mavromatis K."/>
            <person name="Pati A."/>
            <person name="Mikhailova N."/>
            <person name="Chen A."/>
            <person name="Palaniappan K."/>
            <person name="Land M."/>
            <person name="Hauser L."/>
            <person name="Chang Y.-J."/>
            <person name="Jeffries C.D."/>
            <person name="Chain P."/>
            <person name="Rohde M."/>
            <person name="Goeker M."/>
            <person name="Bristow J."/>
            <person name="Eisen J.A."/>
            <person name="Markowitz V."/>
            <person name="Hugenholtz P."/>
            <person name="Kyrpides N.C."/>
            <person name="Klenk H.-P."/>
            <person name="Lapidus A."/>
        </authorList>
    </citation>
    <scope>NUCLEOTIDE SEQUENCE [LARGE SCALE GENOMIC DNA]</scope>
    <source>
        <strain evidence="2">DSM 15894 / CECT 5975 / LMG 20990 / XIL07</strain>
    </source>
</reference>
<evidence type="ECO:0000313" key="1">
    <source>
        <dbReference type="EMBL" id="ACZ29594.1"/>
    </source>
</evidence>
<accession>D1BWL2</accession>
<proteinExistence type="predicted"/>
<name>D1BWL2_XYLCX</name>
<dbReference type="RefSeq" id="WP_012877338.1">
    <property type="nucleotide sequence ID" value="NC_013530.1"/>
</dbReference>
<dbReference type="KEGG" id="xce:Xcel_0555"/>